<evidence type="ECO:0000256" key="2">
    <source>
        <dbReference type="ARBA" id="ARBA00022679"/>
    </source>
</evidence>
<dbReference type="Gene3D" id="3.40.50.150">
    <property type="entry name" value="Vaccinia Virus protein VP39"/>
    <property type="match status" value="1"/>
</dbReference>
<feature type="binding site" evidence="5">
    <location>
        <position position="190"/>
    </location>
    <ligand>
        <name>S-adenosyl-L-methionine</name>
        <dbReference type="ChEBI" id="CHEBI:59789"/>
    </ligand>
</feature>
<dbReference type="InterPro" id="IPR004556">
    <property type="entry name" value="HemK-like"/>
</dbReference>
<accession>A0A117LGS6</accession>
<sequence length="283" mass="31197">MRSEEIKLLAFRREINDRLALTEDENAENTSLVLIAHALKKTKTWILAHGDYELQDQEISTLQNFITQYLQGVPLPYILGSWAFFNRSFKVTPDVLIPRPETELLVEKAIAYGQDKDSLTAVDVGTGSGIIAISLAASLSHASVYALDISSAALAVAKENAGFHQQNRIKFIQSDLLSPFRGEFDLICANLPYIPSQKMEKLPVAKWEPRLALDGGASGLESIKKLLLQARSKLASSACILLEIESSLGKQALEIAQITFPCAKHHLIQDLAGHDRVLQILLP</sequence>
<feature type="binding site" evidence="5">
    <location>
        <position position="148"/>
    </location>
    <ligand>
        <name>S-adenosyl-L-methionine</name>
        <dbReference type="ChEBI" id="CHEBI:59789"/>
    </ligand>
</feature>
<comment type="function">
    <text evidence="5">Methylates the class 1 translation termination release factors RF1/PrfA and RF2/PrfB on the glutamine residue of the universally conserved GGQ motif.</text>
</comment>
<evidence type="ECO:0000256" key="1">
    <source>
        <dbReference type="ARBA" id="ARBA00022603"/>
    </source>
</evidence>
<dbReference type="Proteomes" id="UP000064249">
    <property type="component" value="Unassembled WGS sequence"/>
</dbReference>
<dbReference type="AlphaFoldDB" id="A0A117LGS6"/>
<dbReference type="InterPro" id="IPR050320">
    <property type="entry name" value="N5-glutamine_MTase"/>
</dbReference>
<dbReference type="NCBIfam" id="TIGR03534">
    <property type="entry name" value="RF_mod_PrmC"/>
    <property type="match status" value="1"/>
</dbReference>
<keyword evidence="3 5" id="KW-0949">S-adenosyl-L-methionine</keyword>
<dbReference type="GO" id="GO:0032259">
    <property type="term" value="P:methylation"/>
    <property type="evidence" value="ECO:0007669"/>
    <property type="project" value="UniProtKB-KW"/>
</dbReference>
<dbReference type="PANTHER" id="PTHR18895:SF74">
    <property type="entry name" value="MTRF1L RELEASE FACTOR GLUTAMINE METHYLTRANSFERASE"/>
    <property type="match status" value="1"/>
</dbReference>
<dbReference type="CDD" id="cd02440">
    <property type="entry name" value="AdoMet_MTases"/>
    <property type="match status" value="1"/>
</dbReference>
<dbReference type="Gene3D" id="1.10.8.10">
    <property type="entry name" value="DNA helicase RuvA subunit, C-terminal domain"/>
    <property type="match status" value="1"/>
</dbReference>
<feature type="domain" description="Methyltransferase small" evidence="6">
    <location>
        <begin position="117"/>
        <end position="198"/>
    </location>
</feature>
<comment type="caution">
    <text evidence="5">Lacks conserved residue(s) required for the propagation of feature annotation.</text>
</comment>
<dbReference type="NCBIfam" id="TIGR00536">
    <property type="entry name" value="hemK_fam"/>
    <property type="match status" value="1"/>
</dbReference>
<dbReference type="HAMAP" id="MF_02126">
    <property type="entry name" value="RF_methyltr_PrmC"/>
    <property type="match status" value="1"/>
</dbReference>
<dbReference type="Pfam" id="PF05175">
    <property type="entry name" value="MTS"/>
    <property type="match status" value="1"/>
</dbReference>
<feature type="domain" description="Release factor glutamine methyltransferase N-terminal" evidence="7">
    <location>
        <begin position="13"/>
        <end position="80"/>
    </location>
</feature>
<evidence type="ECO:0000313" key="8">
    <source>
        <dbReference type="EMBL" id="KUK46331.1"/>
    </source>
</evidence>
<evidence type="ECO:0000256" key="5">
    <source>
        <dbReference type="HAMAP-Rule" id="MF_02126"/>
    </source>
</evidence>
<dbReference type="InterPro" id="IPR007848">
    <property type="entry name" value="Small_mtfrase_dom"/>
</dbReference>
<dbReference type="InterPro" id="IPR019874">
    <property type="entry name" value="RF_methyltr_PrmC"/>
</dbReference>
<evidence type="ECO:0000259" key="7">
    <source>
        <dbReference type="Pfam" id="PF17827"/>
    </source>
</evidence>
<dbReference type="Pfam" id="PF17827">
    <property type="entry name" value="PrmC_N"/>
    <property type="match status" value="1"/>
</dbReference>
<comment type="caution">
    <text evidence="8">The sequence shown here is derived from an EMBL/GenBank/DDBJ whole genome shotgun (WGS) entry which is preliminary data.</text>
</comment>
<evidence type="ECO:0000313" key="9">
    <source>
        <dbReference type="Proteomes" id="UP000064249"/>
    </source>
</evidence>
<evidence type="ECO:0000259" key="6">
    <source>
        <dbReference type="Pfam" id="PF05175"/>
    </source>
</evidence>
<feature type="binding site" evidence="5">
    <location>
        <begin position="125"/>
        <end position="129"/>
    </location>
    <ligand>
        <name>S-adenosyl-L-methionine</name>
        <dbReference type="ChEBI" id="CHEBI:59789"/>
    </ligand>
</feature>
<dbReference type="PATRIC" id="fig|167964.4.peg.388"/>
<dbReference type="EMBL" id="LGFU01000038">
    <property type="protein sequence ID" value="KUK46331.1"/>
    <property type="molecule type" value="Genomic_DNA"/>
</dbReference>
<reference evidence="8 9" key="1">
    <citation type="journal article" date="2015" name="MBio">
        <title>Genome-Resolved Metagenomic Analysis Reveals Roles for Candidate Phyla and Other Microbial Community Members in Biogeochemical Transformations in Oil Reservoirs.</title>
        <authorList>
            <person name="Hu P."/>
            <person name="Tom L."/>
            <person name="Singh A."/>
            <person name="Thomas B.C."/>
            <person name="Baker B.J."/>
            <person name="Piceno Y.M."/>
            <person name="Andersen G.L."/>
            <person name="Banfield J.F."/>
        </authorList>
    </citation>
    <scope>NUCLEOTIDE SEQUENCE [LARGE SCALE GENOMIC DNA]</scope>
    <source>
        <strain evidence="8">46_16</strain>
    </source>
</reference>
<comment type="catalytic activity">
    <reaction evidence="4 5">
        <text>L-glutaminyl-[peptide chain release factor] + S-adenosyl-L-methionine = N(5)-methyl-L-glutaminyl-[peptide chain release factor] + S-adenosyl-L-homocysteine + H(+)</text>
        <dbReference type="Rhea" id="RHEA:42896"/>
        <dbReference type="Rhea" id="RHEA-COMP:10271"/>
        <dbReference type="Rhea" id="RHEA-COMP:10272"/>
        <dbReference type="ChEBI" id="CHEBI:15378"/>
        <dbReference type="ChEBI" id="CHEBI:30011"/>
        <dbReference type="ChEBI" id="CHEBI:57856"/>
        <dbReference type="ChEBI" id="CHEBI:59789"/>
        <dbReference type="ChEBI" id="CHEBI:61891"/>
        <dbReference type="EC" id="2.1.1.297"/>
    </reaction>
</comment>
<dbReference type="PANTHER" id="PTHR18895">
    <property type="entry name" value="HEMK METHYLTRANSFERASE"/>
    <property type="match status" value="1"/>
</dbReference>
<evidence type="ECO:0000256" key="3">
    <source>
        <dbReference type="ARBA" id="ARBA00022691"/>
    </source>
</evidence>
<proteinExistence type="inferred from homology"/>
<dbReference type="InterPro" id="IPR040758">
    <property type="entry name" value="PrmC_N"/>
</dbReference>
<dbReference type="InterPro" id="IPR029063">
    <property type="entry name" value="SAM-dependent_MTases_sf"/>
</dbReference>
<dbReference type="GO" id="GO:0102559">
    <property type="term" value="F:peptide chain release factor N(5)-glutamine methyltransferase activity"/>
    <property type="evidence" value="ECO:0007669"/>
    <property type="project" value="UniProtKB-EC"/>
</dbReference>
<evidence type="ECO:0000256" key="4">
    <source>
        <dbReference type="ARBA" id="ARBA00048391"/>
    </source>
</evidence>
<keyword evidence="1 5" id="KW-0489">Methyltransferase</keyword>
<keyword evidence="2 5" id="KW-0808">Transferase</keyword>
<dbReference type="EC" id="2.1.1.297" evidence="5"/>
<comment type="similarity">
    <text evidence="5">Belongs to the protein N5-glutamine methyltransferase family. PrmC subfamily.</text>
</comment>
<protein>
    <recommendedName>
        <fullName evidence="5">Release factor glutamine methyltransferase</fullName>
        <shortName evidence="5">RF MTase</shortName>
        <ecNumber evidence="5">2.1.1.297</ecNumber>
    </recommendedName>
    <alternativeName>
        <fullName evidence="5">N5-glutamine methyltransferase PrmC</fullName>
    </alternativeName>
    <alternativeName>
        <fullName evidence="5">Protein-(glutamine-N5) MTase PrmC</fullName>
    </alternativeName>
    <alternativeName>
        <fullName evidence="5">Protein-glutamine N-methyltransferase PrmC</fullName>
    </alternativeName>
</protein>
<dbReference type="SUPFAM" id="SSF53335">
    <property type="entry name" value="S-adenosyl-L-methionine-dependent methyltransferases"/>
    <property type="match status" value="1"/>
</dbReference>
<organism evidence="8 9">
    <name type="scientific">Anaerolinea thermophila</name>
    <dbReference type="NCBI Taxonomy" id="167964"/>
    <lineage>
        <taxon>Bacteria</taxon>
        <taxon>Bacillati</taxon>
        <taxon>Chloroflexota</taxon>
        <taxon>Anaerolineae</taxon>
        <taxon>Anaerolineales</taxon>
        <taxon>Anaerolineaceae</taxon>
        <taxon>Anaerolinea</taxon>
    </lineage>
</organism>
<name>A0A117LGS6_9CHLR</name>
<gene>
    <name evidence="5" type="primary">prmC</name>
    <name evidence="8" type="ORF">XD73_0791</name>
</gene>